<comment type="subunit">
    <text evidence="6">Homodimer.</text>
</comment>
<feature type="site" description="Transition state stabilizer" evidence="6">
    <location>
        <position position="178"/>
    </location>
</feature>
<feature type="binding site" evidence="6">
    <location>
        <position position="380"/>
    </location>
    <ligand>
        <name>Mg(2+)</name>
        <dbReference type="ChEBI" id="CHEBI:18420"/>
    </ligand>
</feature>
<dbReference type="OrthoDB" id="9802453at2"/>
<dbReference type="HAMAP" id="MF_00020">
    <property type="entry name" value="Acetate_kinase"/>
    <property type="match status" value="1"/>
</dbReference>
<keyword evidence="6" id="KW-0963">Cytoplasm</keyword>
<evidence type="ECO:0000256" key="1">
    <source>
        <dbReference type="ARBA" id="ARBA00008748"/>
    </source>
</evidence>
<dbReference type="PROSITE" id="PS01075">
    <property type="entry name" value="ACETATE_KINASE_1"/>
    <property type="match status" value="1"/>
</dbReference>
<dbReference type="InterPro" id="IPR043129">
    <property type="entry name" value="ATPase_NBD"/>
</dbReference>
<dbReference type="GO" id="GO:0008776">
    <property type="term" value="F:acetate kinase activity"/>
    <property type="evidence" value="ECO:0007669"/>
    <property type="project" value="UniProtKB-UniRule"/>
</dbReference>
<dbReference type="InterPro" id="IPR023865">
    <property type="entry name" value="Aliphatic_acid_kinase_CS"/>
</dbReference>
<keyword evidence="2 6" id="KW-0808">Transferase</keyword>
<comment type="pathway">
    <text evidence="6">Metabolic intermediate biosynthesis; acetyl-CoA biosynthesis; acetyl-CoA from acetate: step 1/2.</text>
</comment>
<feature type="binding site" evidence="6">
    <location>
        <begin position="204"/>
        <end position="208"/>
    </location>
    <ligand>
        <name>ATP</name>
        <dbReference type="ChEBI" id="CHEBI:30616"/>
    </ligand>
</feature>
<dbReference type="PRINTS" id="PR00471">
    <property type="entry name" value="ACETATEKNASE"/>
</dbReference>
<feature type="binding site" evidence="6">
    <location>
        <begin position="278"/>
        <end position="280"/>
    </location>
    <ligand>
        <name>ATP</name>
        <dbReference type="ChEBI" id="CHEBI:30616"/>
    </ligand>
</feature>
<feature type="active site" description="Proton donor/acceptor" evidence="6">
    <location>
        <position position="146"/>
    </location>
</feature>
<reference evidence="8 9" key="1">
    <citation type="journal article" date="2013" name="ISME J.">
        <title>A metabolic model for members of the genus Tetrasphaera involved in enhanced biological phosphorus removal.</title>
        <authorList>
            <person name="Kristiansen R."/>
            <person name="Nguyen H.T.T."/>
            <person name="Saunders A.M."/>
            <person name="Nielsen J.L."/>
            <person name="Wimmer R."/>
            <person name="Le V.Q."/>
            <person name="McIlroy S.J."/>
            <person name="Petrovski S."/>
            <person name="Seviour R.J."/>
            <person name="Calteau A."/>
            <person name="Nielsen K.L."/>
            <person name="Nielsen P.H."/>
        </authorList>
    </citation>
    <scope>NUCLEOTIDE SEQUENCE [LARGE SCALE GENOMIC DNA]</scope>
    <source>
        <strain evidence="8 9">Ben 74</strain>
    </source>
</reference>
<dbReference type="AlphaFoldDB" id="A0A077MFS0"/>
<keyword evidence="6" id="KW-0479">Metal-binding</keyword>
<dbReference type="STRING" id="1193518.BN13_910016"/>
<dbReference type="NCBIfam" id="TIGR00016">
    <property type="entry name" value="ackA"/>
    <property type="match status" value="1"/>
</dbReference>
<feature type="binding site" evidence="6">
    <location>
        <position position="15"/>
    </location>
    <ligand>
        <name>ATP</name>
        <dbReference type="ChEBI" id="CHEBI:30616"/>
    </ligand>
</feature>
<evidence type="ECO:0000256" key="5">
    <source>
        <dbReference type="ARBA" id="ARBA00022840"/>
    </source>
</evidence>
<proteinExistence type="inferred from homology"/>
<feature type="binding site" evidence="6">
    <location>
        <position position="8"/>
    </location>
    <ligand>
        <name>Mg(2+)</name>
        <dbReference type="ChEBI" id="CHEBI:18420"/>
    </ligand>
</feature>
<comment type="catalytic activity">
    <reaction evidence="6">
        <text>acetate + ATP = acetyl phosphate + ADP</text>
        <dbReference type="Rhea" id="RHEA:11352"/>
        <dbReference type="ChEBI" id="CHEBI:22191"/>
        <dbReference type="ChEBI" id="CHEBI:30089"/>
        <dbReference type="ChEBI" id="CHEBI:30616"/>
        <dbReference type="ChEBI" id="CHEBI:456216"/>
        <dbReference type="EC" id="2.7.2.1"/>
    </reaction>
</comment>
<name>A0A077MFS0_9MICO</name>
<dbReference type="PROSITE" id="PS01076">
    <property type="entry name" value="ACETATE_KINASE_2"/>
    <property type="match status" value="1"/>
</dbReference>
<dbReference type="EMBL" id="CAJC01000207">
    <property type="protein sequence ID" value="CCI54985.1"/>
    <property type="molecule type" value="Genomic_DNA"/>
</dbReference>
<keyword evidence="5 6" id="KW-0067">ATP-binding</keyword>
<comment type="cofactor">
    <cofactor evidence="6">
        <name>Mg(2+)</name>
        <dbReference type="ChEBI" id="CHEBI:18420"/>
    </cofactor>
    <cofactor evidence="6">
        <name>Mn(2+)</name>
        <dbReference type="ChEBI" id="CHEBI:29035"/>
    </cofactor>
    <text evidence="6">Mg(2+). Can also accept Mn(2+).</text>
</comment>
<dbReference type="Proteomes" id="UP000035720">
    <property type="component" value="Unassembled WGS sequence"/>
</dbReference>
<gene>
    <name evidence="6 8" type="primary">ackA</name>
    <name evidence="8" type="ORF">BN13_910016</name>
</gene>
<feature type="site" description="Transition state stabilizer" evidence="6">
    <location>
        <position position="237"/>
    </location>
</feature>
<keyword evidence="3 6" id="KW-0547">Nucleotide-binding</keyword>
<evidence type="ECO:0000256" key="4">
    <source>
        <dbReference type="ARBA" id="ARBA00022777"/>
    </source>
</evidence>
<evidence type="ECO:0000256" key="3">
    <source>
        <dbReference type="ARBA" id="ARBA00022741"/>
    </source>
</evidence>
<evidence type="ECO:0000313" key="9">
    <source>
        <dbReference type="Proteomes" id="UP000035720"/>
    </source>
</evidence>
<evidence type="ECO:0000256" key="2">
    <source>
        <dbReference type="ARBA" id="ARBA00022679"/>
    </source>
</evidence>
<dbReference type="UniPathway" id="UPA00340">
    <property type="reaction ID" value="UER00458"/>
</dbReference>
<dbReference type="PANTHER" id="PTHR21060">
    <property type="entry name" value="ACETATE KINASE"/>
    <property type="match status" value="1"/>
</dbReference>
<dbReference type="SUPFAM" id="SSF53067">
    <property type="entry name" value="Actin-like ATPase domain"/>
    <property type="match status" value="2"/>
</dbReference>
<keyword evidence="9" id="KW-1185">Reference proteome</keyword>
<organism evidence="8 9">
    <name type="scientific">Nostocoides jenkinsii Ben 74</name>
    <dbReference type="NCBI Taxonomy" id="1193518"/>
    <lineage>
        <taxon>Bacteria</taxon>
        <taxon>Bacillati</taxon>
        <taxon>Actinomycetota</taxon>
        <taxon>Actinomycetes</taxon>
        <taxon>Micrococcales</taxon>
        <taxon>Intrasporangiaceae</taxon>
        <taxon>Nostocoides</taxon>
    </lineage>
</organism>
<dbReference type="GO" id="GO:0006083">
    <property type="term" value="P:acetate metabolic process"/>
    <property type="evidence" value="ECO:0007669"/>
    <property type="project" value="TreeGrafter"/>
</dbReference>
<dbReference type="Pfam" id="PF00871">
    <property type="entry name" value="Acetate_kinase"/>
    <property type="match status" value="1"/>
</dbReference>
<comment type="caution">
    <text evidence="8">The sequence shown here is derived from an EMBL/GenBank/DDBJ whole genome shotgun (WGS) entry which is preliminary data.</text>
</comment>
<dbReference type="Gene3D" id="3.30.420.40">
    <property type="match status" value="2"/>
</dbReference>
<feature type="binding site" evidence="6">
    <location>
        <position position="89"/>
    </location>
    <ligand>
        <name>substrate</name>
    </ligand>
</feature>
<dbReference type="GO" id="GO:0006085">
    <property type="term" value="P:acetyl-CoA biosynthetic process"/>
    <property type="evidence" value="ECO:0007669"/>
    <property type="project" value="UniProtKB-UniRule"/>
</dbReference>
<keyword evidence="6" id="KW-0460">Magnesium</keyword>
<sequence length="394" mass="41169">MSRVLVINAGSSSLKYQLLDPATGEVAAAGLVERIGEEGSTLRHTVGESVLRRAVPIPDAAEAFAQLSAAFAEAGPDLQAQPPVAVGHRVVHGGTRFSAATVIDDDVLATLEDLTPLAPLHNPANVVGIRAARAAFPELPQIAVFDTAFHRTLPPAAYTYAVPKQWREDYSVRRYGFHGTSHEYVSRRVQSLLGRDDVATVVLHLGNGCSACAVLDGQSIETSMGLTPLEGLVMGTRCGDIDPAIPFHLARVAGLSVADLDTALNKQSGLKGLAGDNDFRAVVELADAGDADAIAAIDVVVHRLIKYIGAYAAVMGRLDAIAFTGGIGEHNPALRAAVLSRLAVFGVAVDEAANAAPAAGERLVTGPGSRVSAYVIPTNEELQIARECVALLSR</sequence>
<dbReference type="InterPro" id="IPR000890">
    <property type="entry name" value="Aliphatic_acid_kin_short-chain"/>
</dbReference>
<feature type="binding site" evidence="6">
    <location>
        <begin position="326"/>
        <end position="330"/>
    </location>
    <ligand>
        <name>ATP</name>
        <dbReference type="ChEBI" id="CHEBI:30616"/>
    </ligand>
</feature>
<dbReference type="InterPro" id="IPR004372">
    <property type="entry name" value="Ac/propionate_kinase"/>
</dbReference>
<dbReference type="GO" id="GO:0000287">
    <property type="term" value="F:magnesium ion binding"/>
    <property type="evidence" value="ECO:0007669"/>
    <property type="project" value="UniProtKB-UniRule"/>
</dbReference>
<keyword evidence="4 6" id="KW-0418">Kinase</keyword>
<dbReference type="PIRSF" id="PIRSF000722">
    <property type="entry name" value="Acetate_prop_kin"/>
    <property type="match status" value="1"/>
</dbReference>
<dbReference type="GO" id="GO:0005524">
    <property type="term" value="F:ATP binding"/>
    <property type="evidence" value="ECO:0007669"/>
    <property type="project" value="UniProtKB-KW"/>
</dbReference>
<dbReference type="EC" id="2.7.2.1" evidence="6"/>
<comment type="function">
    <text evidence="6">Catalyzes the formation of acetyl phosphate from acetate and ATP. Can also catalyze the reverse reaction.</text>
</comment>
<protein>
    <recommendedName>
        <fullName evidence="6">Acetate kinase</fullName>
        <ecNumber evidence="6">2.7.2.1</ecNumber>
    </recommendedName>
    <alternativeName>
        <fullName evidence="6">Acetokinase</fullName>
    </alternativeName>
</protein>
<dbReference type="CDD" id="cd24010">
    <property type="entry name" value="ASKHA_NBD_AcK_PK"/>
    <property type="match status" value="1"/>
</dbReference>
<comment type="similarity">
    <text evidence="1 6 7">Belongs to the acetokinase family.</text>
</comment>
<accession>A0A077MFS0</accession>
<dbReference type="RefSeq" id="WP_048547699.1">
    <property type="nucleotide sequence ID" value="NZ_HF571038.1"/>
</dbReference>
<evidence type="ECO:0000313" key="8">
    <source>
        <dbReference type="EMBL" id="CCI54985.1"/>
    </source>
</evidence>
<dbReference type="GO" id="GO:0005737">
    <property type="term" value="C:cytoplasm"/>
    <property type="evidence" value="ECO:0007669"/>
    <property type="project" value="UniProtKB-SubCell"/>
</dbReference>
<evidence type="ECO:0000256" key="7">
    <source>
        <dbReference type="RuleBase" id="RU003835"/>
    </source>
</evidence>
<dbReference type="PANTHER" id="PTHR21060:SF15">
    <property type="entry name" value="ACETATE KINASE-RELATED"/>
    <property type="match status" value="1"/>
</dbReference>
<comment type="subcellular location">
    <subcellularLocation>
        <location evidence="6">Cytoplasm</location>
    </subcellularLocation>
</comment>
<evidence type="ECO:0000256" key="6">
    <source>
        <dbReference type="HAMAP-Rule" id="MF_00020"/>
    </source>
</evidence>